<dbReference type="EnsemblPlants" id="Pp3c13_16610V3.2">
    <property type="protein sequence ID" value="Pp3c13_16610V3.2"/>
    <property type="gene ID" value="Pp3c13_16610"/>
</dbReference>
<dbReference type="Gramene" id="Pp3c13_16610V3.2">
    <property type="protein sequence ID" value="Pp3c13_16610V3.2"/>
    <property type="gene ID" value="Pp3c13_16610"/>
</dbReference>
<dbReference type="PANTHER" id="PTHR34965:SF1">
    <property type="entry name" value="OS07G0118300 PROTEIN"/>
    <property type="match status" value="1"/>
</dbReference>
<keyword evidence="5" id="KW-1185">Reference proteome</keyword>
<keyword evidence="2" id="KW-0472">Membrane</keyword>
<accession>A0A2K1JM83</accession>
<feature type="transmembrane region" description="Helical" evidence="2">
    <location>
        <begin position="100"/>
        <end position="121"/>
    </location>
</feature>
<proteinExistence type="predicted"/>
<dbReference type="EnsemblPlants" id="Pp3c13_16610V3.1">
    <property type="protein sequence ID" value="Pp3c13_16610V3.1"/>
    <property type="gene ID" value="Pp3c13_16610"/>
</dbReference>
<dbReference type="InParanoid" id="A0A2K1JM83"/>
<sequence length="230" mass="25465">MEHKDGVTSSVEAEHEAPRQGPQDGPPSQEPDLEAPLLPAEAAGSPPIVHDAPPSEQKDTLLYICAVLSIVTAVGALLCLVVNLISLLRSFDYRGFDYRVSVFVGIIRFYAVAFALLVVIAETEWGPIVRFWKVLDYWVGRGLLQILVAALTKVLARASGETKAESLLHEVASWWLLACGMLYIVSGLFCLGAVKRSHMQKANWKEQAQKELEEVHRRRQELEAQLGGHR</sequence>
<protein>
    <submittedName>
        <fullName evidence="3 4">Uncharacterized protein</fullName>
    </submittedName>
</protein>
<dbReference type="Proteomes" id="UP000006727">
    <property type="component" value="Chromosome 13"/>
</dbReference>
<dbReference type="PaxDb" id="3218-PP1S142_145V6.1"/>
<dbReference type="OMA" id="QVLEYWA"/>
<evidence type="ECO:0000313" key="5">
    <source>
        <dbReference type="Proteomes" id="UP000006727"/>
    </source>
</evidence>
<evidence type="ECO:0000256" key="2">
    <source>
        <dbReference type="SAM" id="Phobius"/>
    </source>
</evidence>
<feature type="transmembrane region" description="Helical" evidence="2">
    <location>
        <begin position="172"/>
        <end position="194"/>
    </location>
</feature>
<evidence type="ECO:0000256" key="1">
    <source>
        <dbReference type="SAM" id="MobiDB-lite"/>
    </source>
</evidence>
<dbReference type="AlphaFoldDB" id="A0A2K1JM83"/>
<reference evidence="3 5" key="1">
    <citation type="journal article" date="2008" name="Science">
        <title>The Physcomitrella genome reveals evolutionary insights into the conquest of land by plants.</title>
        <authorList>
            <person name="Rensing S."/>
            <person name="Lang D."/>
            <person name="Zimmer A."/>
            <person name="Terry A."/>
            <person name="Salamov A."/>
            <person name="Shapiro H."/>
            <person name="Nishiyama T."/>
            <person name="Perroud P.-F."/>
            <person name="Lindquist E."/>
            <person name="Kamisugi Y."/>
            <person name="Tanahashi T."/>
            <person name="Sakakibara K."/>
            <person name="Fujita T."/>
            <person name="Oishi K."/>
            <person name="Shin-I T."/>
            <person name="Kuroki Y."/>
            <person name="Toyoda A."/>
            <person name="Suzuki Y."/>
            <person name="Hashimoto A."/>
            <person name="Yamaguchi K."/>
            <person name="Sugano A."/>
            <person name="Kohara Y."/>
            <person name="Fujiyama A."/>
            <person name="Anterola A."/>
            <person name="Aoki S."/>
            <person name="Ashton N."/>
            <person name="Barbazuk W.B."/>
            <person name="Barker E."/>
            <person name="Bennetzen J."/>
            <person name="Bezanilla M."/>
            <person name="Blankenship R."/>
            <person name="Cho S.H."/>
            <person name="Dutcher S."/>
            <person name="Estelle M."/>
            <person name="Fawcett J.A."/>
            <person name="Gundlach H."/>
            <person name="Hanada K."/>
            <person name="Heyl A."/>
            <person name="Hicks K.A."/>
            <person name="Hugh J."/>
            <person name="Lohr M."/>
            <person name="Mayer K."/>
            <person name="Melkozernov A."/>
            <person name="Murata T."/>
            <person name="Nelson D."/>
            <person name="Pils B."/>
            <person name="Prigge M."/>
            <person name="Reiss B."/>
            <person name="Renner T."/>
            <person name="Rombauts S."/>
            <person name="Rushton P."/>
            <person name="Sanderfoot A."/>
            <person name="Schween G."/>
            <person name="Shiu S.-H."/>
            <person name="Stueber K."/>
            <person name="Theodoulou F.L."/>
            <person name="Tu H."/>
            <person name="Van de Peer Y."/>
            <person name="Verrier P.J."/>
            <person name="Waters E."/>
            <person name="Wood A."/>
            <person name="Yang L."/>
            <person name="Cove D."/>
            <person name="Cuming A."/>
            <person name="Hasebe M."/>
            <person name="Lucas S."/>
            <person name="Mishler D.B."/>
            <person name="Reski R."/>
            <person name="Grigoriev I."/>
            <person name="Quatrano R.S."/>
            <person name="Boore J.L."/>
        </authorList>
    </citation>
    <scope>NUCLEOTIDE SEQUENCE [LARGE SCALE GENOMIC DNA]</scope>
    <source>
        <strain evidence="4 5">cv. Gransden 2004</strain>
    </source>
</reference>
<feature type="transmembrane region" description="Helical" evidence="2">
    <location>
        <begin position="61"/>
        <end position="88"/>
    </location>
</feature>
<evidence type="ECO:0000313" key="3">
    <source>
        <dbReference type="EMBL" id="PNR42651.1"/>
    </source>
</evidence>
<feature type="compositionally biased region" description="Basic and acidic residues" evidence="1">
    <location>
        <begin position="1"/>
        <end position="18"/>
    </location>
</feature>
<evidence type="ECO:0000313" key="4">
    <source>
        <dbReference type="EnsemblPlants" id="Pp3c13_16610V3.1"/>
    </source>
</evidence>
<keyword evidence="2" id="KW-0812">Transmembrane</keyword>
<dbReference type="PANTHER" id="PTHR34965">
    <property type="entry name" value="OS07G0118300 PROTEIN"/>
    <property type="match status" value="1"/>
</dbReference>
<reference evidence="3 5" key="2">
    <citation type="journal article" date="2018" name="Plant J.">
        <title>The Physcomitrella patens chromosome-scale assembly reveals moss genome structure and evolution.</title>
        <authorList>
            <person name="Lang D."/>
            <person name="Ullrich K.K."/>
            <person name="Murat F."/>
            <person name="Fuchs J."/>
            <person name="Jenkins J."/>
            <person name="Haas F.B."/>
            <person name="Piednoel M."/>
            <person name="Gundlach H."/>
            <person name="Van Bel M."/>
            <person name="Meyberg R."/>
            <person name="Vives C."/>
            <person name="Morata J."/>
            <person name="Symeonidi A."/>
            <person name="Hiss M."/>
            <person name="Muchero W."/>
            <person name="Kamisugi Y."/>
            <person name="Saleh O."/>
            <person name="Blanc G."/>
            <person name="Decker E.L."/>
            <person name="van Gessel N."/>
            <person name="Grimwood J."/>
            <person name="Hayes R.D."/>
            <person name="Graham S.W."/>
            <person name="Gunter L.E."/>
            <person name="McDaniel S.F."/>
            <person name="Hoernstein S.N.W."/>
            <person name="Larsson A."/>
            <person name="Li F.W."/>
            <person name="Perroud P.F."/>
            <person name="Phillips J."/>
            <person name="Ranjan P."/>
            <person name="Rokshar D.S."/>
            <person name="Rothfels C.J."/>
            <person name="Schneider L."/>
            <person name="Shu S."/>
            <person name="Stevenson D.W."/>
            <person name="Thummler F."/>
            <person name="Tillich M."/>
            <person name="Villarreal Aguilar J.C."/>
            <person name="Widiez T."/>
            <person name="Wong G.K."/>
            <person name="Wymore A."/>
            <person name="Zhang Y."/>
            <person name="Zimmer A.D."/>
            <person name="Quatrano R.S."/>
            <person name="Mayer K.F.X."/>
            <person name="Goodstein D."/>
            <person name="Casacuberta J.M."/>
            <person name="Vandepoele K."/>
            <person name="Reski R."/>
            <person name="Cuming A.C."/>
            <person name="Tuskan G.A."/>
            <person name="Maumus F."/>
            <person name="Salse J."/>
            <person name="Schmutz J."/>
            <person name="Rensing S.A."/>
        </authorList>
    </citation>
    <scope>NUCLEOTIDE SEQUENCE [LARGE SCALE GENOMIC DNA]</scope>
    <source>
        <strain evidence="4 5">cv. Gransden 2004</strain>
    </source>
</reference>
<dbReference type="EMBL" id="ABEU02000013">
    <property type="protein sequence ID" value="PNR42651.1"/>
    <property type="molecule type" value="Genomic_DNA"/>
</dbReference>
<organism evidence="3">
    <name type="scientific">Physcomitrium patens</name>
    <name type="common">Spreading-leaved earth moss</name>
    <name type="synonym">Physcomitrella patens</name>
    <dbReference type="NCBI Taxonomy" id="3218"/>
    <lineage>
        <taxon>Eukaryota</taxon>
        <taxon>Viridiplantae</taxon>
        <taxon>Streptophyta</taxon>
        <taxon>Embryophyta</taxon>
        <taxon>Bryophyta</taxon>
        <taxon>Bryophytina</taxon>
        <taxon>Bryopsida</taxon>
        <taxon>Funariidae</taxon>
        <taxon>Funariales</taxon>
        <taxon>Funariaceae</taxon>
        <taxon>Physcomitrium</taxon>
    </lineage>
</organism>
<dbReference type="EnsemblPlants" id="Pp3c13_16610V3.3">
    <property type="protein sequence ID" value="Pp3c13_16610V3.3"/>
    <property type="gene ID" value="Pp3c13_16610"/>
</dbReference>
<dbReference type="Gramene" id="Pp3c13_16610V3.1">
    <property type="protein sequence ID" value="Pp3c13_16610V3.1"/>
    <property type="gene ID" value="Pp3c13_16610"/>
</dbReference>
<name>A0A2K1JM83_PHYPA</name>
<reference evidence="4" key="3">
    <citation type="submission" date="2020-12" db="UniProtKB">
        <authorList>
            <consortium name="EnsemblPlants"/>
        </authorList>
    </citation>
    <scope>IDENTIFICATION</scope>
</reference>
<dbReference type="FunCoup" id="A0A2K1JM83">
    <property type="interactions" value="420"/>
</dbReference>
<feature type="region of interest" description="Disordered" evidence="1">
    <location>
        <begin position="1"/>
        <end position="36"/>
    </location>
</feature>
<gene>
    <name evidence="3" type="ORF">PHYPA_017481</name>
</gene>
<dbReference type="Gramene" id="Pp3c13_16610V3.3">
    <property type="protein sequence ID" value="Pp3c13_16610V3.3"/>
    <property type="gene ID" value="Pp3c13_16610"/>
</dbReference>
<keyword evidence="2" id="KW-1133">Transmembrane helix</keyword>